<name>A0A1S1R9L2_9ACTN</name>
<feature type="region of interest" description="Disordered" evidence="1">
    <location>
        <begin position="19"/>
        <end position="51"/>
    </location>
</feature>
<reference evidence="3" key="1">
    <citation type="submission" date="2016-07" db="EMBL/GenBank/DDBJ databases">
        <title>Frankia sp. NRRL B-16219 Genome sequencing.</title>
        <authorList>
            <person name="Ghodhbane-Gtari F."/>
            <person name="Swanson E."/>
            <person name="Gueddou A."/>
            <person name="Louati M."/>
            <person name="Nouioui I."/>
            <person name="Hezbri K."/>
            <person name="Abebe-Akele F."/>
            <person name="Simpson S."/>
            <person name="Morris K."/>
            <person name="Thomas K."/>
            <person name="Gtari M."/>
            <person name="Tisa L.S."/>
        </authorList>
    </citation>
    <scope>NUCLEOTIDE SEQUENCE [LARGE SCALE GENOMIC DNA]</scope>
    <source>
        <strain evidence="3">NRRL B-16219</strain>
    </source>
</reference>
<dbReference type="EMBL" id="MAXA01000047">
    <property type="protein sequence ID" value="OHV42185.1"/>
    <property type="molecule type" value="Genomic_DNA"/>
</dbReference>
<feature type="compositionally biased region" description="Basic and acidic residues" evidence="1">
    <location>
        <begin position="20"/>
        <end position="31"/>
    </location>
</feature>
<comment type="caution">
    <text evidence="2">The sequence shown here is derived from an EMBL/GenBank/DDBJ whole genome shotgun (WGS) entry which is preliminary data.</text>
</comment>
<dbReference type="Proteomes" id="UP000179769">
    <property type="component" value="Unassembled WGS sequence"/>
</dbReference>
<gene>
    <name evidence="2" type="ORF">BBK14_11220</name>
</gene>
<proteinExistence type="predicted"/>
<organism evidence="2 3">
    <name type="scientific">Parafrankia soli</name>
    <dbReference type="NCBI Taxonomy" id="2599596"/>
    <lineage>
        <taxon>Bacteria</taxon>
        <taxon>Bacillati</taxon>
        <taxon>Actinomycetota</taxon>
        <taxon>Actinomycetes</taxon>
        <taxon>Frankiales</taxon>
        <taxon>Frankiaceae</taxon>
        <taxon>Parafrankia</taxon>
    </lineage>
</organism>
<evidence type="ECO:0000313" key="3">
    <source>
        <dbReference type="Proteomes" id="UP000179769"/>
    </source>
</evidence>
<evidence type="ECO:0000256" key="1">
    <source>
        <dbReference type="SAM" id="MobiDB-lite"/>
    </source>
</evidence>
<dbReference type="AlphaFoldDB" id="A0A1S1R9L2"/>
<protein>
    <submittedName>
        <fullName evidence="2">Uncharacterized protein</fullName>
    </submittedName>
</protein>
<keyword evidence="3" id="KW-1185">Reference proteome</keyword>
<dbReference type="RefSeq" id="WP_071060206.1">
    <property type="nucleotide sequence ID" value="NZ_MAXA01000047.1"/>
</dbReference>
<feature type="compositionally biased region" description="Polar residues" evidence="1">
    <location>
        <begin position="40"/>
        <end position="50"/>
    </location>
</feature>
<sequence length="79" mass="9001">MSNPYRDRLLGVGVLRRGRTRDQVREGRAHPETGVPYKATTDQLGTTTTEHATRDNRVDVLIRAPHVELCAQQKEIRHV</sequence>
<accession>A0A1S1R9L2</accession>
<evidence type="ECO:0000313" key="2">
    <source>
        <dbReference type="EMBL" id="OHV42185.1"/>
    </source>
</evidence>